<dbReference type="CDD" id="cd11296">
    <property type="entry name" value="O-FucT_like"/>
    <property type="match status" value="1"/>
</dbReference>
<dbReference type="PANTHER" id="PTHR36050">
    <property type="entry name" value="O-FUCOSYLTRANSFERASE 30"/>
    <property type="match status" value="1"/>
</dbReference>
<evidence type="ECO:0000256" key="2">
    <source>
        <dbReference type="ARBA" id="ARBA00023253"/>
    </source>
</evidence>
<dbReference type="Pfam" id="PF10250">
    <property type="entry name" value="O-FucT"/>
    <property type="match status" value="1"/>
</dbReference>
<comment type="caution">
    <text evidence="4">The sequence shown here is derived from an EMBL/GenBank/DDBJ whole genome shotgun (WGS) entry which is preliminary data.</text>
</comment>
<organism evidence="4 5">
    <name type="scientific">Dentiscutata erythropus</name>
    <dbReference type="NCBI Taxonomy" id="1348616"/>
    <lineage>
        <taxon>Eukaryota</taxon>
        <taxon>Fungi</taxon>
        <taxon>Fungi incertae sedis</taxon>
        <taxon>Mucoromycota</taxon>
        <taxon>Glomeromycotina</taxon>
        <taxon>Glomeromycetes</taxon>
        <taxon>Diversisporales</taxon>
        <taxon>Gigasporaceae</taxon>
        <taxon>Dentiscutata</taxon>
    </lineage>
</organism>
<proteinExistence type="predicted"/>
<evidence type="ECO:0000256" key="3">
    <source>
        <dbReference type="ARBA" id="ARBA00023277"/>
    </source>
</evidence>
<evidence type="ECO:0000313" key="5">
    <source>
        <dbReference type="Proteomes" id="UP000789405"/>
    </source>
</evidence>
<sequence length="383" mass="45083">MFLVILDIYYSVPGNSCEKYLTYLPHDGFNNQRIALENSIFLAWFLNRTLIIPPLVFFEGVKPHISRSFNERSKFLSQFIHPNKNQFKHCKSISRCNNTLCFQEGQKNCIIVTYTTYNWEELIDFAFLKEHIKYIHRQDFDFNYLLKSLHINNSSDVYNVTKDKNQFQQRYYDDPTSTIELRKFKERVNLIDLGKRPKKLIHFGSLFSSNRIVRQLSESIEFWNKLMRNMIPNNPIINNIVDKIIDKIGGMNSFIGVHARLKDGFFAKRQNNTVQGLIKKIQTDFKDGVCLTTKIYLAVDVKRDHKSLRPLFQTFSCIYVLDDFNDLLEPLKLLKNPQNGMIMYKFLIPLVDLVVVSKGNKFYGSKSSTFSGYARRLNEIWIR</sequence>
<keyword evidence="5" id="KW-1185">Reference proteome</keyword>
<gene>
    <name evidence="4" type="ORF">DERYTH_LOCUS3821</name>
</gene>
<evidence type="ECO:0000313" key="4">
    <source>
        <dbReference type="EMBL" id="CAG8519996.1"/>
    </source>
</evidence>
<dbReference type="PANTHER" id="PTHR36050:SF1">
    <property type="entry name" value="O-FUCOSYLTRANSFERASE 30"/>
    <property type="match status" value="1"/>
</dbReference>
<accession>A0A9N9A8D5</accession>
<protein>
    <submittedName>
        <fullName evidence="4">4320_t:CDS:1</fullName>
    </submittedName>
</protein>
<evidence type="ECO:0000256" key="1">
    <source>
        <dbReference type="ARBA" id="ARBA00022679"/>
    </source>
</evidence>
<keyword evidence="1" id="KW-0808">Transferase</keyword>
<reference evidence="4" key="1">
    <citation type="submission" date="2021-06" db="EMBL/GenBank/DDBJ databases">
        <authorList>
            <person name="Kallberg Y."/>
            <person name="Tangrot J."/>
            <person name="Rosling A."/>
        </authorList>
    </citation>
    <scope>NUCLEOTIDE SEQUENCE</scope>
    <source>
        <strain evidence="4">MA453B</strain>
    </source>
</reference>
<dbReference type="OrthoDB" id="1882547at2759"/>
<dbReference type="EMBL" id="CAJVPY010001391">
    <property type="protein sequence ID" value="CAG8519996.1"/>
    <property type="molecule type" value="Genomic_DNA"/>
</dbReference>
<keyword evidence="2" id="KW-0294">Fucose metabolism</keyword>
<keyword evidence="3" id="KW-0119">Carbohydrate metabolism</keyword>
<dbReference type="AlphaFoldDB" id="A0A9N9A8D5"/>
<dbReference type="GO" id="GO:0006004">
    <property type="term" value="P:fucose metabolic process"/>
    <property type="evidence" value="ECO:0007669"/>
    <property type="project" value="UniProtKB-KW"/>
</dbReference>
<dbReference type="InterPro" id="IPR019378">
    <property type="entry name" value="GDP-Fuc_O-FucTrfase"/>
</dbReference>
<dbReference type="Proteomes" id="UP000789405">
    <property type="component" value="Unassembled WGS sequence"/>
</dbReference>
<dbReference type="Gene3D" id="3.40.50.11350">
    <property type="match status" value="1"/>
</dbReference>
<dbReference type="Gene3D" id="3.40.50.11340">
    <property type="match status" value="1"/>
</dbReference>
<name>A0A9N9A8D5_9GLOM</name>
<dbReference type="GO" id="GO:0016740">
    <property type="term" value="F:transferase activity"/>
    <property type="evidence" value="ECO:0007669"/>
    <property type="project" value="UniProtKB-KW"/>
</dbReference>